<dbReference type="RefSeq" id="WP_150098578.1">
    <property type="nucleotide sequence ID" value="NZ_VWPL01000036.1"/>
</dbReference>
<dbReference type="PANTHER" id="PTHR48073">
    <property type="entry name" value="O-SUCCINYLBENZOATE SYNTHASE-RELATED"/>
    <property type="match status" value="1"/>
</dbReference>
<evidence type="ECO:0000256" key="2">
    <source>
        <dbReference type="ARBA" id="ARBA00022723"/>
    </source>
</evidence>
<dbReference type="Gene3D" id="3.30.390.10">
    <property type="entry name" value="Enolase-like, N-terminal domain"/>
    <property type="match status" value="1"/>
</dbReference>
<dbReference type="InterPro" id="IPR029017">
    <property type="entry name" value="Enolase-like_N"/>
</dbReference>
<dbReference type="Gene3D" id="3.20.20.120">
    <property type="entry name" value="Enolase-like C-terminal domain"/>
    <property type="match status" value="1"/>
</dbReference>
<protein>
    <submittedName>
        <fullName evidence="5">O-succinylbenzoate synthase</fullName>
    </submittedName>
</protein>
<evidence type="ECO:0000256" key="3">
    <source>
        <dbReference type="ARBA" id="ARBA00023235"/>
    </source>
</evidence>
<reference evidence="5 6" key="1">
    <citation type="submission" date="2019-09" db="EMBL/GenBank/DDBJ databases">
        <title>Draft Whole-Genome sequence of Blastochloris sulfoviridis DSM 729.</title>
        <authorList>
            <person name="Meyer T.E."/>
            <person name="Kyndt J.A."/>
        </authorList>
    </citation>
    <scope>NUCLEOTIDE SEQUENCE [LARGE SCALE GENOMIC DNA]</scope>
    <source>
        <strain evidence="5 6">DSM 729</strain>
    </source>
</reference>
<dbReference type="OrthoDB" id="9775913at2"/>
<dbReference type="SFLD" id="SFLDS00001">
    <property type="entry name" value="Enolase"/>
    <property type="match status" value="1"/>
</dbReference>
<sequence>MGVLVLDVTPPRRRPAGTLTVRGVARPREAVRIALCDRDGLTGQGEALPLPGFSRDNAEDAASALEAVAARAASAGGLAVPETGAPAERIAAALVPFDALLAPSPSARFALESALLDVLSRRAGLSAAAWLAHGRARSRVPVSVLLPDDDTAIDAAAEATARGHGVLKLKIALAGRSASEEDAHIAAIRAAVEAVRPGSVRLRLDANGAFSPAEVAARLAALARFGVEIVEEPCAGPALLALPALPLPWAADESLADPAMAEQLLNLPPGRGPAALVLKPALLGLRRCLELADAGAARGRGLIVTHAFDGDLGFAAACALAAALPAPPWPCGLAPHAGLCHPWPSGPMLPEPSMIGLASPGVEAAP</sequence>
<keyword evidence="6" id="KW-1185">Reference proteome</keyword>
<dbReference type="InterPro" id="IPR013342">
    <property type="entry name" value="Mandelate_racemase_C"/>
</dbReference>
<accession>A0A5M6HNP6</accession>
<dbReference type="GO" id="GO:0006518">
    <property type="term" value="P:peptide metabolic process"/>
    <property type="evidence" value="ECO:0007669"/>
    <property type="project" value="UniProtKB-ARBA"/>
</dbReference>
<proteinExistence type="inferred from homology"/>
<name>A0A5M6HNP6_9HYPH</name>
<evidence type="ECO:0000256" key="1">
    <source>
        <dbReference type="ARBA" id="ARBA00008031"/>
    </source>
</evidence>
<evidence type="ECO:0000259" key="4">
    <source>
        <dbReference type="SMART" id="SM00922"/>
    </source>
</evidence>
<dbReference type="EMBL" id="VWPL01000036">
    <property type="protein sequence ID" value="KAA5597219.1"/>
    <property type="molecule type" value="Genomic_DNA"/>
</dbReference>
<dbReference type="SMART" id="SM00922">
    <property type="entry name" value="MR_MLE"/>
    <property type="match status" value="1"/>
</dbReference>
<comment type="caution">
    <text evidence="5">The sequence shown here is derived from an EMBL/GenBank/DDBJ whole genome shotgun (WGS) entry which is preliminary data.</text>
</comment>
<comment type="similarity">
    <text evidence="1">Belongs to the mandelate racemase/muconate lactonizing enzyme family.</text>
</comment>
<dbReference type="PANTHER" id="PTHR48073:SF2">
    <property type="entry name" value="O-SUCCINYLBENZOATE SYNTHASE"/>
    <property type="match status" value="1"/>
</dbReference>
<dbReference type="SFLD" id="SFLDF00009">
    <property type="entry name" value="o-succinylbenzoate_synthase"/>
    <property type="match status" value="1"/>
</dbReference>
<dbReference type="GO" id="GO:0016854">
    <property type="term" value="F:racemase and epimerase activity"/>
    <property type="evidence" value="ECO:0007669"/>
    <property type="project" value="UniProtKB-ARBA"/>
</dbReference>
<dbReference type="SUPFAM" id="SSF54826">
    <property type="entry name" value="Enolase N-terminal domain-like"/>
    <property type="match status" value="1"/>
</dbReference>
<organism evidence="5 6">
    <name type="scientific">Blastochloris sulfoviridis</name>
    <dbReference type="NCBI Taxonomy" id="50712"/>
    <lineage>
        <taxon>Bacteria</taxon>
        <taxon>Pseudomonadati</taxon>
        <taxon>Pseudomonadota</taxon>
        <taxon>Alphaproteobacteria</taxon>
        <taxon>Hyphomicrobiales</taxon>
        <taxon>Blastochloridaceae</taxon>
        <taxon>Blastochloris</taxon>
    </lineage>
</organism>
<dbReference type="Proteomes" id="UP000323886">
    <property type="component" value="Unassembled WGS sequence"/>
</dbReference>
<evidence type="ECO:0000313" key="6">
    <source>
        <dbReference type="Proteomes" id="UP000323886"/>
    </source>
</evidence>
<dbReference type="GO" id="GO:0046872">
    <property type="term" value="F:metal ion binding"/>
    <property type="evidence" value="ECO:0007669"/>
    <property type="project" value="UniProtKB-KW"/>
</dbReference>
<dbReference type="InterPro" id="IPR036849">
    <property type="entry name" value="Enolase-like_C_sf"/>
</dbReference>
<dbReference type="SUPFAM" id="SSF51604">
    <property type="entry name" value="Enolase C-terminal domain-like"/>
    <property type="match status" value="1"/>
</dbReference>
<dbReference type="AlphaFoldDB" id="A0A5M6HNP6"/>
<dbReference type="InterPro" id="IPR013341">
    <property type="entry name" value="Mandelate_racemase_N_dom"/>
</dbReference>
<feature type="domain" description="Mandelate racemase/muconate lactonizing enzyme C-terminal" evidence="4">
    <location>
        <begin position="149"/>
        <end position="248"/>
    </location>
</feature>
<dbReference type="SFLD" id="SFLDG00180">
    <property type="entry name" value="muconate_cycloisomerase"/>
    <property type="match status" value="1"/>
</dbReference>
<gene>
    <name evidence="5" type="ORF">F1193_14810</name>
</gene>
<keyword evidence="3" id="KW-0413">Isomerase</keyword>
<keyword evidence="2" id="KW-0479">Metal-binding</keyword>
<evidence type="ECO:0000313" key="5">
    <source>
        <dbReference type="EMBL" id="KAA5597219.1"/>
    </source>
</evidence>
<dbReference type="Pfam" id="PF02746">
    <property type="entry name" value="MR_MLE_N"/>
    <property type="match status" value="1"/>
</dbReference>
<dbReference type="Pfam" id="PF13378">
    <property type="entry name" value="MR_MLE_C"/>
    <property type="match status" value="1"/>
</dbReference>
<dbReference type="InterPro" id="IPR029065">
    <property type="entry name" value="Enolase_C-like"/>
</dbReference>